<feature type="transmembrane region" description="Helical" evidence="1">
    <location>
        <begin position="17"/>
        <end position="35"/>
    </location>
</feature>
<dbReference type="RefSeq" id="WP_054970677.1">
    <property type="nucleotide sequence ID" value="NZ_LJCO01000079.1"/>
</dbReference>
<keyword evidence="1" id="KW-1133">Transmembrane helix</keyword>
<dbReference type="OrthoDB" id="2680488at2"/>
<reference evidence="2 3" key="1">
    <citation type="submission" date="2015-09" db="EMBL/GenBank/DDBJ databases">
        <title>Draft genome sequence of Alicyclobacillus ferrooxydans DSM 22381.</title>
        <authorList>
            <person name="Hemp J."/>
        </authorList>
    </citation>
    <scope>NUCLEOTIDE SEQUENCE [LARGE SCALE GENOMIC DNA]</scope>
    <source>
        <strain evidence="2 3">TC-34</strain>
    </source>
</reference>
<keyword evidence="3" id="KW-1185">Reference proteome</keyword>
<dbReference type="PATRIC" id="fig|471514.4.peg.4645"/>
<gene>
    <name evidence="2" type="ORF">AN477_18605</name>
</gene>
<dbReference type="EMBL" id="LJCO01000079">
    <property type="protein sequence ID" value="KPV42310.1"/>
    <property type="molecule type" value="Genomic_DNA"/>
</dbReference>
<dbReference type="STRING" id="471514.AN477_18605"/>
<organism evidence="2 3">
    <name type="scientific">Alicyclobacillus ferrooxydans</name>
    <dbReference type="NCBI Taxonomy" id="471514"/>
    <lineage>
        <taxon>Bacteria</taxon>
        <taxon>Bacillati</taxon>
        <taxon>Bacillota</taxon>
        <taxon>Bacilli</taxon>
        <taxon>Bacillales</taxon>
        <taxon>Alicyclobacillaceae</taxon>
        <taxon>Alicyclobacillus</taxon>
    </lineage>
</organism>
<keyword evidence="1" id="KW-0812">Transmembrane</keyword>
<accession>A0A0P9CRY3</accession>
<proteinExistence type="predicted"/>
<evidence type="ECO:0000313" key="2">
    <source>
        <dbReference type="EMBL" id="KPV42310.1"/>
    </source>
</evidence>
<name>A0A0P9CRY3_9BACL</name>
<protein>
    <submittedName>
        <fullName evidence="2">Uncharacterized protein</fullName>
    </submittedName>
</protein>
<keyword evidence="1" id="KW-0472">Membrane</keyword>
<evidence type="ECO:0000256" key="1">
    <source>
        <dbReference type="SAM" id="Phobius"/>
    </source>
</evidence>
<comment type="caution">
    <text evidence="2">The sequence shown here is derived from an EMBL/GenBank/DDBJ whole genome shotgun (WGS) entry which is preliminary data.</text>
</comment>
<dbReference type="Proteomes" id="UP000050482">
    <property type="component" value="Unassembled WGS sequence"/>
</dbReference>
<evidence type="ECO:0000313" key="3">
    <source>
        <dbReference type="Proteomes" id="UP000050482"/>
    </source>
</evidence>
<feature type="transmembrane region" description="Helical" evidence="1">
    <location>
        <begin position="42"/>
        <end position="61"/>
    </location>
</feature>
<dbReference type="AlphaFoldDB" id="A0A0P9CRY3"/>
<sequence length="68" mass="7579">MKVLKTLWGLLVDDGRLAWTLVIGLVISAVVSMVLRLEFIGALIIWISLVAALIISVEHQLKLKVDRK</sequence>